<sequence>MSVENNNQPWAEPMSQETFEFMSKVLASPSPIGFEAAMSYGVIKPEFESFMPQGWGIHQFKGNASLVFDSI</sequence>
<organism evidence="1 2">
    <name type="scientific">Vibrio ishigakensis</name>
    <dbReference type="NCBI Taxonomy" id="1481914"/>
    <lineage>
        <taxon>Bacteria</taxon>
        <taxon>Pseudomonadati</taxon>
        <taxon>Pseudomonadota</taxon>
        <taxon>Gammaproteobacteria</taxon>
        <taxon>Vibrionales</taxon>
        <taxon>Vibrionaceae</taxon>
        <taxon>Vibrio</taxon>
    </lineage>
</organism>
<dbReference type="STRING" id="1481914.JCM19241_4151"/>
<accession>A0A0B8QQF2</accession>
<dbReference type="Proteomes" id="UP000031666">
    <property type="component" value="Unassembled WGS sequence"/>
</dbReference>
<proteinExistence type="predicted"/>
<evidence type="ECO:0000313" key="1">
    <source>
        <dbReference type="EMBL" id="GAM76614.1"/>
    </source>
</evidence>
<dbReference type="EMBL" id="BBSC01000006">
    <property type="protein sequence ID" value="GAM76614.1"/>
    <property type="molecule type" value="Genomic_DNA"/>
</dbReference>
<evidence type="ECO:0000313" key="2">
    <source>
        <dbReference type="Proteomes" id="UP000031666"/>
    </source>
</evidence>
<reference evidence="1 2" key="1">
    <citation type="submission" date="2015-01" db="EMBL/GenBank/DDBJ databases">
        <title>Vibrio sp. C94 JCM 19241 whole genome shotgun sequence.</title>
        <authorList>
            <person name="Sawabe T."/>
            <person name="Meirelles P."/>
            <person name="Feng G."/>
            <person name="Sayaka M."/>
            <person name="Hattori M."/>
            <person name="Ohkuma M."/>
        </authorList>
    </citation>
    <scope>NUCLEOTIDE SEQUENCE [LARGE SCALE GENOMIC DNA]</scope>
    <source>
        <strain evidence="2">JCM 19241</strain>
    </source>
</reference>
<name>A0A0B8QQF2_9VIBR</name>
<comment type="caution">
    <text evidence="1">The sequence shown here is derived from an EMBL/GenBank/DDBJ whole genome shotgun (WGS) entry which is preliminary data.</text>
</comment>
<protein>
    <submittedName>
        <fullName evidence="1">Endoglucanase</fullName>
    </submittedName>
</protein>
<gene>
    <name evidence="1" type="ORF">JCM19241_4151</name>
</gene>
<reference evidence="1 2" key="2">
    <citation type="submission" date="2015-01" db="EMBL/GenBank/DDBJ databases">
        <authorList>
            <consortium name="NBRP consortium"/>
            <person name="Sawabe T."/>
            <person name="Meirelles P."/>
            <person name="Feng G."/>
            <person name="Sayaka M."/>
            <person name="Hattori M."/>
            <person name="Ohkuma M."/>
        </authorList>
    </citation>
    <scope>NUCLEOTIDE SEQUENCE [LARGE SCALE GENOMIC DNA]</scope>
    <source>
        <strain evidence="2">JCM 19241</strain>
    </source>
</reference>
<dbReference type="AlphaFoldDB" id="A0A0B8QQF2"/>